<dbReference type="InterPro" id="IPR017451">
    <property type="entry name" value="F-box-assoc_interact_dom"/>
</dbReference>
<accession>A0A022RCA4</accession>
<dbReference type="EMBL" id="KI630540">
    <property type="protein sequence ID" value="EYU37353.1"/>
    <property type="molecule type" value="Genomic_DNA"/>
</dbReference>
<reference evidence="2 3" key="1">
    <citation type="journal article" date="2013" name="Proc. Natl. Acad. Sci. U.S.A.">
        <title>Fine-scale variation in meiotic recombination in Mimulus inferred from population shotgun sequencing.</title>
        <authorList>
            <person name="Hellsten U."/>
            <person name="Wright K.M."/>
            <person name="Jenkins J."/>
            <person name="Shu S."/>
            <person name="Yuan Y."/>
            <person name="Wessler S.R."/>
            <person name="Schmutz J."/>
            <person name="Willis J.H."/>
            <person name="Rokhsar D.S."/>
        </authorList>
    </citation>
    <scope>NUCLEOTIDE SEQUENCE [LARGE SCALE GENOMIC DNA]</scope>
    <source>
        <strain evidence="3">cv. DUN x IM62</strain>
    </source>
</reference>
<gene>
    <name evidence="2" type="ORF">MIMGU_mgv1a021152mg</name>
</gene>
<dbReference type="Pfam" id="PF08268">
    <property type="entry name" value="FBA_3"/>
    <property type="match status" value="1"/>
</dbReference>
<dbReference type="InterPro" id="IPR013187">
    <property type="entry name" value="F-box-assoc_dom_typ3"/>
</dbReference>
<dbReference type="Proteomes" id="UP000030748">
    <property type="component" value="Unassembled WGS sequence"/>
</dbReference>
<evidence type="ECO:0000313" key="2">
    <source>
        <dbReference type="EMBL" id="EYU37353.1"/>
    </source>
</evidence>
<dbReference type="NCBIfam" id="TIGR01640">
    <property type="entry name" value="F_box_assoc_1"/>
    <property type="match status" value="1"/>
</dbReference>
<evidence type="ECO:0000313" key="3">
    <source>
        <dbReference type="Proteomes" id="UP000030748"/>
    </source>
</evidence>
<organism evidence="2 3">
    <name type="scientific">Erythranthe guttata</name>
    <name type="common">Yellow monkey flower</name>
    <name type="synonym">Mimulus guttatus</name>
    <dbReference type="NCBI Taxonomy" id="4155"/>
    <lineage>
        <taxon>Eukaryota</taxon>
        <taxon>Viridiplantae</taxon>
        <taxon>Streptophyta</taxon>
        <taxon>Embryophyta</taxon>
        <taxon>Tracheophyta</taxon>
        <taxon>Spermatophyta</taxon>
        <taxon>Magnoliopsida</taxon>
        <taxon>eudicotyledons</taxon>
        <taxon>Gunneridae</taxon>
        <taxon>Pentapetalae</taxon>
        <taxon>asterids</taxon>
        <taxon>lamiids</taxon>
        <taxon>Lamiales</taxon>
        <taxon>Phrymaceae</taxon>
        <taxon>Erythranthe</taxon>
    </lineage>
</organism>
<proteinExistence type="predicted"/>
<evidence type="ECO:0000259" key="1">
    <source>
        <dbReference type="Pfam" id="PF08268"/>
    </source>
</evidence>
<sequence length="391" mass="43333">MAARKTIMFPIVLPTTGDAEEQHQQNAAAAAAAEEHRVAGEEEIAGKPKEMKTQIESLSNNILEEILSRIHTKTVVGSKILSKPWFSMVDHPVFALTHFSRQPVSPLLVFTDKSIRNSTRIMHLIEGQTVSDLDPSVGKSYKLTSRFDVSELATLFFPGINNDDMAITSAVAAVRSRFVPVNSNVVSCEGIVCWALYHSHSSIRIFLSNPITSDCFVLDPPPSESDTVYVFIGLGFVPRTKKFELLRMSRTGAKNSAEVAPWVSEVFTLGVPDPHWRQVGVATLKLDLARTVSEVIYANGALYWRYIGGSSICSFDFNTRVFQYIRIPQMNLILADAIKDYFDSKTMSMGVLANSLCVSLFSIEDGHVSLWVLETGRINGVDVDQLIPWSK</sequence>
<feature type="domain" description="F-box associated beta-propeller type 3" evidence="1">
    <location>
        <begin position="180"/>
        <end position="374"/>
    </location>
</feature>
<dbReference type="PANTHER" id="PTHR31111:SF134">
    <property type="entry name" value="F-BOX ASSOCIATED INTERACTION DOMAIN-CONTAINING PROTEIN"/>
    <property type="match status" value="1"/>
</dbReference>
<protein>
    <recommendedName>
        <fullName evidence="1">F-box associated beta-propeller type 3 domain-containing protein</fullName>
    </recommendedName>
</protein>
<keyword evidence="3" id="KW-1185">Reference proteome</keyword>
<dbReference type="PANTHER" id="PTHR31111">
    <property type="entry name" value="BNAA05G37150D PROTEIN-RELATED"/>
    <property type="match status" value="1"/>
</dbReference>
<dbReference type="InterPro" id="IPR036047">
    <property type="entry name" value="F-box-like_dom_sf"/>
</dbReference>
<dbReference type="AlphaFoldDB" id="A0A022RCA4"/>
<dbReference type="SUPFAM" id="SSF81383">
    <property type="entry name" value="F-box domain"/>
    <property type="match status" value="1"/>
</dbReference>
<name>A0A022RCA4_ERYGU</name>
<feature type="non-terminal residue" evidence="2">
    <location>
        <position position="391"/>
    </location>
</feature>